<protein>
    <submittedName>
        <fullName evidence="1">Uncharacterized protein</fullName>
    </submittedName>
</protein>
<sequence length="65" mass="7302">LKSYRVVQENTSLLNMLGQMHRDVDGAKGLPESFAGHTTDEELLLIELPDGMICYQLKNDEVIIV</sequence>
<dbReference type="EMBL" id="BART01032671">
    <property type="protein sequence ID" value="GAH13473.1"/>
    <property type="molecule type" value="Genomic_DNA"/>
</dbReference>
<dbReference type="AlphaFoldDB" id="X1EY20"/>
<feature type="non-terminal residue" evidence="1">
    <location>
        <position position="1"/>
    </location>
</feature>
<proteinExistence type="predicted"/>
<organism evidence="1">
    <name type="scientific">marine sediment metagenome</name>
    <dbReference type="NCBI Taxonomy" id="412755"/>
    <lineage>
        <taxon>unclassified sequences</taxon>
        <taxon>metagenomes</taxon>
        <taxon>ecological metagenomes</taxon>
    </lineage>
</organism>
<reference evidence="1" key="1">
    <citation type="journal article" date="2014" name="Front. Microbiol.">
        <title>High frequency of phylogenetically diverse reductive dehalogenase-homologous genes in deep subseafloor sedimentary metagenomes.</title>
        <authorList>
            <person name="Kawai M."/>
            <person name="Futagami T."/>
            <person name="Toyoda A."/>
            <person name="Takaki Y."/>
            <person name="Nishi S."/>
            <person name="Hori S."/>
            <person name="Arai W."/>
            <person name="Tsubouchi T."/>
            <person name="Morono Y."/>
            <person name="Uchiyama I."/>
            <person name="Ito T."/>
            <person name="Fujiyama A."/>
            <person name="Inagaki F."/>
            <person name="Takami H."/>
        </authorList>
    </citation>
    <scope>NUCLEOTIDE SEQUENCE</scope>
    <source>
        <strain evidence="1">Expedition CK06-06</strain>
    </source>
</reference>
<evidence type="ECO:0000313" key="1">
    <source>
        <dbReference type="EMBL" id="GAH13473.1"/>
    </source>
</evidence>
<name>X1EY20_9ZZZZ</name>
<accession>X1EY20</accession>
<gene>
    <name evidence="1" type="ORF">S01H4_56394</name>
</gene>
<comment type="caution">
    <text evidence="1">The sequence shown here is derived from an EMBL/GenBank/DDBJ whole genome shotgun (WGS) entry which is preliminary data.</text>
</comment>